<protein>
    <recommendedName>
        <fullName evidence="2">UPF0251 protein H206_01864</fullName>
    </recommendedName>
</protein>
<dbReference type="SUPFAM" id="SSF88659">
    <property type="entry name" value="Sigma3 and sigma4 domains of RNA polymerase sigma factors"/>
    <property type="match status" value="1"/>
</dbReference>
<keyword evidence="4" id="KW-0238">DNA-binding</keyword>
<dbReference type="InterPro" id="IPR036388">
    <property type="entry name" value="WH-like_DNA-bd_sf"/>
</dbReference>
<evidence type="ECO:0000256" key="2">
    <source>
        <dbReference type="HAMAP-Rule" id="MF_00674"/>
    </source>
</evidence>
<dbReference type="PROSITE" id="PS50943">
    <property type="entry name" value="HTH_CROC1"/>
    <property type="match status" value="1"/>
</dbReference>
<reference evidence="4 5" key="1">
    <citation type="submission" date="2017-01" db="EMBL/GenBank/DDBJ databases">
        <title>The cable genome- insights into the physiology and evolution of filamentous bacteria capable of sulfide oxidation via long distance electron transfer.</title>
        <authorList>
            <person name="Schreiber L."/>
            <person name="Bjerg J.T."/>
            <person name="Boggild A."/>
            <person name="Van De Vossenberg J."/>
            <person name="Meysman F."/>
            <person name="Nielsen L.P."/>
            <person name="Schramm A."/>
            <person name="Kjeldsen K.U."/>
        </authorList>
    </citation>
    <scope>NUCLEOTIDE SEQUENCE [LARGE SCALE GENOMIC DNA]</scope>
    <source>
        <strain evidence="4">MCF</strain>
    </source>
</reference>
<dbReference type="InterPro" id="IPR002852">
    <property type="entry name" value="UPF0251"/>
</dbReference>
<evidence type="ECO:0000256" key="1">
    <source>
        <dbReference type="ARBA" id="ARBA00009350"/>
    </source>
</evidence>
<dbReference type="InterPro" id="IPR013324">
    <property type="entry name" value="RNA_pol_sigma_r3/r4-like"/>
</dbReference>
<dbReference type="Proteomes" id="UP000287853">
    <property type="component" value="Unassembled WGS sequence"/>
</dbReference>
<dbReference type="PANTHER" id="PTHR37478">
    <property type="match status" value="1"/>
</dbReference>
<proteinExistence type="inferred from homology"/>
<dbReference type="HAMAP" id="MF_00674">
    <property type="entry name" value="UPF0251"/>
    <property type="match status" value="1"/>
</dbReference>
<dbReference type="PANTHER" id="PTHR37478:SF2">
    <property type="entry name" value="UPF0251 PROTEIN TK0562"/>
    <property type="match status" value="1"/>
</dbReference>
<comment type="caution">
    <text evidence="4">The sequence shown here is derived from an EMBL/GenBank/DDBJ whole genome shotgun (WGS) entry which is preliminary data.</text>
</comment>
<dbReference type="AlphaFoldDB" id="A0A444IU38"/>
<dbReference type="EMBL" id="MTKO01000097">
    <property type="protein sequence ID" value="RWX44343.1"/>
    <property type="molecule type" value="Genomic_DNA"/>
</dbReference>
<organism evidence="4 5">
    <name type="scientific">Candidatus Electrothrix aarhusensis</name>
    <dbReference type="NCBI Taxonomy" id="1859131"/>
    <lineage>
        <taxon>Bacteria</taxon>
        <taxon>Pseudomonadati</taxon>
        <taxon>Thermodesulfobacteriota</taxon>
        <taxon>Desulfobulbia</taxon>
        <taxon>Desulfobulbales</taxon>
        <taxon>Desulfobulbaceae</taxon>
        <taxon>Candidatus Electrothrix</taxon>
    </lineage>
</organism>
<keyword evidence="5" id="KW-1185">Reference proteome</keyword>
<dbReference type="Gene3D" id="1.10.10.10">
    <property type="entry name" value="Winged helix-like DNA-binding domain superfamily/Winged helix DNA-binding domain"/>
    <property type="match status" value="1"/>
</dbReference>
<accession>A0A444IU38</accession>
<evidence type="ECO:0000313" key="4">
    <source>
        <dbReference type="EMBL" id="RWX44343.1"/>
    </source>
</evidence>
<dbReference type="GO" id="GO:0003677">
    <property type="term" value="F:DNA binding"/>
    <property type="evidence" value="ECO:0007669"/>
    <property type="project" value="UniProtKB-KW"/>
</dbReference>
<gene>
    <name evidence="4" type="ORF">H206_01864</name>
</gene>
<name>A0A444IU38_9BACT</name>
<evidence type="ECO:0000259" key="3">
    <source>
        <dbReference type="PROSITE" id="PS50943"/>
    </source>
</evidence>
<sequence length="94" mass="10369">MSPRPRKKRCCEGNFCGQAFKPSGVPLHNLQQIIFQRDELEAIKLCDFEGLTQEQAGDRMGVSRGTIQRLLTGARKKVAEALVIGAALVFSEHA</sequence>
<comment type="similarity">
    <text evidence="1 2">Belongs to the UPF0251 family.</text>
</comment>
<evidence type="ECO:0000313" key="5">
    <source>
        <dbReference type="Proteomes" id="UP000287853"/>
    </source>
</evidence>
<dbReference type="InterPro" id="IPR001387">
    <property type="entry name" value="Cro/C1-type_HTH"/>
</dbReference>
<feature type="domain" description="HTH cro/C1-type" evidence="3">
    <location>
        <begin position="50"/>
        <end position="76"/>
    </location>
</feature>
<dbReference type="Pfam" id="PF02001">
    <property type="entry name" value="DUF134"/>
    <property type="match status" value="1"/>
</dbReference>